<keyword evidence="7 9" id="KW-0460">Magnesium</keyword>
<dbReference type="Proteomes" id="UP000309561">
    <property type="component" value="Unassembled WGS sequence"/>
</dbReference>
<dbReference type="GO" id="GO:0004521">
    <property type="term" value="F:RNA endonuclease activity"/>
    <property type="evidence" value="ECO:0007669"/>
    <property type="project" value="InterPro"/>
</dbReference>
<keyword evidence="4 9" id="KW-0479">Metal-binding</keyword>
<keyword evidence="3 9" id="KW-0540">Nuclease</keyword>
<protein>
    <recommendedName>
        <fullName evidence="9">CRISPR-associated endoribonuclease Cas2</fullName>
        <ecNumber evidence="9">3.1.-.-</ecNumber>
    </recommendedName>
</protein>
<comment type="subunit">
    <text evidence="9">Homodimer, forms a heterotetramer with a Cas1 homodimer.</text>
</comment>
<keyword evidence="11" id="KW-1185">Reference proteome</keyword>
<evidence type="ECO:0000256" key="3">
    <source>
        <dbReference type="ARBA" id="ARBA00022722"/>
    </source>
</evidence>
<reference evidence="10 11" key="1">
    <citation type="submission" date="2019-04" db="EMBL/GenBank/DDBJ databases">
        <title>Sulfurimonas crateris sp. nov. a facultative anaerobic sulfur-oxidizing chemolithautotrophic bacterium isolated from a terrestrial mud vulcano.</title>
        <authorList>
            <person name="Ratnikova N.M."/>
            <person name="Slobodkin A.I."/>
            <person name="Merkel A.Y."/>
            <person name="Novikov A."/>
            <person name="Bonch-Osmolovskaya E.A."/>
            <person name="Slobodkina G.B."/>
        </authorList>
    </citation>
    <scope>NUCLEOTIDE SEQUENCE [LARGE SCALE GENOMIC DNA]</scope>
    <source>
        <strain evidence="10 11">SN118</strain>
    </source>
</reference>
<dbReference type="NCBIfam" id="TIGR01573">
    <property type="entry name" value="cas2"/>
    <property type="match status" value="1"/>
</dbReference>
<comment type="similarity">
    <text evidence="2 9">Belongs to the CRISPR-associated endoribonuclease Cas2 protein family.</text>
</comment>
<dbReference type="OrthoDB" id="9791737at2"/>
<keyword evidence="5 9" id="KW-0255">Endonuclease</keyword>
<evidence type="ECO:0000256" key="4">
    <source>
        <dbReference type="ARBA" id="ARBA00022723"/>
    </source>
</evidence>
<keyword evidence="6 9" id="KW-0378">Hydrolase</keyword>
<dbReference type="Pfam" id="PF09827">
    <property type="entry name" value="CRISPR_Cas2"/>
    <property type="match status" value="1"/>
</dbReference>
<feature type="binding site" evidence="9">
    <location>
        <position position="19"/>
    </location>
    <ligand>
        <name>Mg(2+)</name>
        <dbReference type="ChEBI" id="CHEBI:18420"/>
        <note>catalytic</note>
    </ligand>
</feature>
<proteinExistence type="inferred from homology"/>
<dbReference type="HAMAP" id="MF_01471">
    <property type="entry name" value="Cas2"/>
    <property type="match status" value="1"/>
</dbReference>
<dbReference type="GO" id="GO:0046872">
    <property type="term" value="F:metal ion binding"/>
    <property type="evidence" value="ECO:0007669"/>
    <property type="project" value="UniProtKB-UniRule"/>
</dbReference>
<name>A0A4V5TM86_9BACT</name>
<dbReference type="EC" id="3.1.-.-" evidence="9"/>
<evidence type="ECO:0000256" key="8">
    <source>
        <dbReference type="ARBA" id="ARBA00023118"/>
    </source>
</evidence>
<evidence type="ECO:0000313" key="11">
    <source>
        <dbReference type="Proteomes" id="UP000309561"/>
    </source>
</evidence>
<evidence type="ECO:0000256" key="6">
    <source>
        <dbReference type="ARBA" id="ARBA00022801"/>
    </source>
</evidence>
<dbReference type="EMBL" id="SZPX01000001">
    <property type="protein sequence ID" value="TKI70843.1"/>
    <property type="molecule type" value="Genomic_DNA"/>
</dbReference>
<evidence type="ECO:0000256" key="5">
    <source>
        <dbReference type="ARBA" id="ARBA00022759"/>
    </source>
</evidence>
<evidence type="ECO:0000256" key="2">
    <source>
        <dbReference type="ARBA" id="ARBA00009959"/>
    </source>
</evidence>
<gene>
    <name evidence="9 10" type="primary">cas2</name>
    <name evidence="10" type="ORF">FCU45_00175</name>
</gene>
<keyword evidence="8 9" id="KW-0051">Antiviral defense</keyword>
<dbReference type="GO" id="GO:0051607">
    <property type="term" value="P:defense response to virus"/>
    <property type="evidence" value="ECO:0007669"/>
    <property type="project" value="UniProtKB-UniRule"/>
</dbReference>
<comment type="function">
    <text evidence="9">CRISPR (clustered regularly interspaced short palindromic repeat), is an adaptive immune system that provides protection against mobile genetic elements (viruses, transposable elements and conjugative plasmids). CRISPR clusters contain sequences complementary to antecedent mobile elements and target invading nucleic acids. CRISPR clusters are transcribed and processed into CRISPR RNA (crRNA). Functions as a ssRNA-specific endoribonuclease. Involved in the integration of spacer DNA into the CRISPR cassette.</text>
</comment>
<dbReference type="GO" id="GO:0016787">
    <property type="term" value="F:hydrolase activity"/>
    <property type="evidence" value="ECO:0007669"/>
    <property type="project" value="UniProtKB-KW"/>
</dbReference>
<evidence type="ECO:0000256" key="9">
    <source>
        <dbReference type="HAMAP-Rule" id="MF_01471"/>
    </source>
</evidence>
<dbReference type="InterPro" id="IPR019199">
    <property type="entry name" value="Virulence_VapD/CRISPR_Cas2"/>
</dbReference>
<evidence type="ECO:0000313" key="10">
    <source>
        <dbReference type="EMBL" id="TKI70843.1"/>
    </source>
</evidence>
<evidence type="ECO:0000256" key="7">
    <source>
        <dbReference type="ARBA" id="ARBA00022842"/>
    </source>
</evidence>
<accession>A0A4V5TM86</accession>
<evidence type="ECO:0000256" key="1">
    <source>
        <dbReference type="ARBA" id="ARBA00001946"/>
    </source>
</evidence>
<sequence>MKSMKMSAYRFMWLMIMFDMPTDTKKARKKYRYLRGKLLKEGYIMMQFSIYIRSFHSQESALSGKKRIKDFIASNIAKGSIRMIMFTDKQFGSMDIIVGIQEENEKNAPKQLLLF</sequence>
<dbReference type="AlphaFoldDB" id="A0A4V5TM86"/>
<dbReference type="SUPFAM" id="SSF143430">
    <property type="entry name" value="TTP0101/SSO1404-like"/>
    <property type="match status" value="1"/>
</dbReference>
<comment type="cofactor">
    <cofactor evidence="1 9">
        <name>Mg(2+)</name>
        <dbReference type="ChEBI" id="CHEBI:18420"/>
    </cofactor>
</comment>
<dbReference type="InterPro" id="IPR021127">
    <property type="entry name" value="CRISPR_associated_Cas2"/>
</dbReference>
<organism evidence="10 11">
    <name type="scientific">Sulfurimonas crateris</name>
    <dbReference type="NCBI Taxonomy" id="2574727"/>
    <lineage>
        <taxon>Bacteria</taxon>
        <taxon>Pseudomonadati</taxon>
        <taxon>Campylobacterota</taxon>
        <taxon>Epsilonproteobacteria</taxon>
        <taxon>Campylobacterales</taxon>
        <taxon>Sulfurimonadaceae</taxon>
        <taxon>Sulfurimonas</taxon>
    </lineage>
</organism>
<dbReference type="GO" id="GO:0043571">
    <property type="term" value="P:maintenance of CRISPR repeat elements"/>
    <property type="evidence" value="ECO:0007669"/>
    <property type="project" value="UniProtKB-UniRule"/>
</dbReference>
<comment type="caution">
    <text evidence="10">The sequence shown here is derived from an EMBL/GenBank/DDBJ whole genome shotgun (WGS) entry which is preliminary data.</text>
</comment>